<dbReference type="AlphaFoldDB" id="A0A167EUV0"/>
<evidence type="ECO:0000256" key="3">
    <source>
        <dbReference type="SAM" id="MobiDB-lite"/>
    </source>
</evidence>
<evidence type="ECO:0000313" key="5">
    <source>
        <dbReference type="EMBL" id="ANB14488.1"/>
    </source>
</evidence>
<dbReference type="PANTHER" id="PTHR23003">
    <property type="entry name" value="RNA RECOGNITION MOTIF RRM DOMAIN CONTAINING PROTEIN"/>
    <property type="match status" value="1"/>
</dbReference>
<dbReference type="PROSITE" id="PS50102">
    <property type="entry name" value="RRM"/>
    <property type="match status" value="2"/>
</dbReference>
<dbReference type="GO" id="GO:0005634">
    <property type="term" value="C:nucleus"/>
    <property type="evidence" value="ECO:0007669"/>
    <property type="project" value="TreeGrafter"/>
</dbReference>
<feature type="domain" description="RRM" evidence="4">
    <location>
        <begin position="44"/>
        <end position="128"/>
    </location>
</feature>
<reference evidence="5 6" key="1">
    <citation type="submission" date="2016-02" db="EMBL/GenBank/DDBJ databases">
        <title>Complete genome sequence and transcriptome regulation of the pentose utilising yeast Sugiyamaella lignohabitans.</title>
        <authorList>
            <person name="Bellasio M."/>
            <person name="Peymann A."/>
            <person name="Valli M."/>
            <person name="Sipitzky M."/>
            <person name="Graf A."/>
            <person name="Sauer M."/>
            <person name="Marx H."/>
            <person name="Mattanovich D."/>
        </authorList>
    </citation>
    <scope>NUCLEOTIDE SEQUENCE [LARGE SCALE GENOMIC DNA]</scope>
    <source>
        <strain evidence="5 6">CBS 10342</strain>
    </source>
</reference>
<sequence length="315" mass="34050">MSADTETPVEKVEEPTSTPSTTTPANDEPTPSSNGEAAVEYDTKRVYIGNLPFRSTHKDLRDLFEDFHISSLNIPKSKVTHSSGRVFFKKLGYAFAEFPTEEDAKKAVESVNEKVLNDRQLNVRFARVLDRKARKEKSAAAAAAAASTAETNGNDQSSTTTTSSKEGGTSKAAPKKPAPRRRRPTGPDSTDTVFLGNLPVDTTVEELEEFFKPLSPVEVKLAIKKPRKAKRKDAVITLPGRTLGFVKLADEATQKKAIDEYNGKTFKDVELQVKVATQLVEEEAEEEGAADVSSADATDADATSEAASAPVSAEN</sequence>
<dbReference type="InterPro" id="IPR050374">
    <property type="entry name" value="RRT5_SRSF_SR"/>
</dbReference>
<feature type="region of interest" description="Disordered" evidence="3">
    <location>
        <begin position="140"/>
        <end position="196"/>
    </location>
</feature>
<feature type="domain" description="RRM" evidence="4">
    <location>
        <begin position="191"/>
        <end position="278"/>
    </location>
</feature>
<dbReference type="SUPFAM" id="SSF54928">
    <property type="entry name" value="RNA-binding domain, RBD"/>
    <property type="match status" value="1"/>
</dbReference>
<keyword evidence="6" id="KW-1185">Reference proteome</keyword>
<dbReference type="InterPro" id="IPR012677">
    <property type="entry name" value="Nucleotide-bd_a/b_plait_sf"/>
</dbReference>
<dbReference type="GO" id="GO:0005737">
    <property type="term" value="C:cytoplasm"/>
    <property type="evidence" value="ECO:0007669"/>
    <property type="project" value="TreeGrafter"/>
</dbReference>
<dbReference type="SMART" id="SM00360">
    <property type="entry name" value="RRM"/>
    <property type="match status" value="2"/>
</dbReference>
<evidence type="ECO:0000256" key="1">
    <source>
        <dbReference type="ARBA" id="ARBA00022884"/>
    </source>
</evidence>
<dbReference type="GeneID" id="30033953"/>
<dbReference type="InterPro" id="IPR035979">
    <property type="entry name" value="RBD_domain_sf"/>
</dbReference>
<dbReference type="OrthoDB" id="439808at2759"/>
<dbReference type="RefSeq" id="XP_018736965.1">
    <property type="nucleotide sequence ID" value="XM_018879009.1"/>
</dbReference>
<feature type="compositionally biased region" description="Low complexity" evidence="3">
    <location>
        <begin position="15"/>
        <end position="24"/>
    </location>
</feature>
<feature type="compositionally biased region" description="Acidic residues" evidence="3">
    <location>
        <begin position="280"/>
        <end position="289"/>
    </location>
</feature>
<feature type="region of interest" description="Disordered" evidence="3">
    <location>
        <begin position="280"/>
        <end position="315"/>
    </location>
</feature>
<evidence type="ECO:0000313" key="6">
    <source>
        <dbReference type="Proteomes" id="UP000189580"/>
    </source>
</evidence>
<organism evidence="5 6">
    <name type="scientific">Sugiyamaella lignohabitans</name>
    <dbReference type="NCBI Taxonomy" id="796027"/>
    <lineage>
        <taxon>Eukaryota</taxon>
        <taxon>Fungi</taxon>
        <taxon>Dikarya</taxon>
        <taxon>Ascomycota</taxon>
        <taxon>Saccharomycotina</taxon>
        <taxon>Dipodascomycetes</taxon>
        <taxon>Dipodascales</taxon>
        <taxon>Trichomonascaceae</taxon>
        <taxon>Sugiyamaella</taxon>
    </lineage>
</organism>
<dbReference type="GO" id="GO:0003729">
    <property type="term" value="F:mRNA binding"/>
    <property type="evidence" value="ECO:0007669"/>
    <property type="project" value="TreeGrafter"/>
</dbReference>
<feature type="compositionally biased region" description="Low complexity" evidence="3">
    <location>
        <begin position="140"/>
        <end position="172"/>
    </location>
</feature>
<keyword evidence="1 2" id="KW-0694">RNA-binding</keyword>
<proteinExistence type="predicted"/>
<name>A0A167EUV0_9ASCO</name>
<evidence type="ECO:0000256" key="2">
    <source>
        <dbReference type="PROSITE-ProRule" id="PRU00176"/>
    </source>
</evidence>
<dbReference type="Gene3D" id="3.30.70.330">
    <property type="match status" value="2"/>
</dbReference>
<accession>A0A167EUV0</accession>
<dbReference type="Proteomes" id="UP000189580">
    <property type="component" value="Chromosome b"/>
</dbReference>
<dbReference type="KEGG" id="slb:AWJ20_2081"/>
<gene>
    <name evidence="5" type="ORF">AWJ20_2081</name>
</gene>
<dbReference type="EMBL" id="CP014503">
    <property type="protein sequence ID" value="ANB14488.1"/>
    <property type="molecule type" value="Genomic_DNA"/>
</dbReference>
<feature type="compositionally biased region" description="Basic residues" evidence="3">
    <location>
        <begin position="173"/>
        <end position="184"/>
    </location>
</feature>
<dbReference type="InterPro" id="IPR000504">
    <property type="entry name" value="RRM_dom"/>
</dbReference>
<evidence type="ECO:0000259" key="4">
    <source>
        <dbReference type="PROSITE" id="PS50102"/>
    </source>
</evidence>
<feature type="region of interest" description="Disordered" evidence="3">
    <location>
        <begin position="1"/>
        <end position="41"/>
    </location>
</feature>
<dbReference type="Pfam" id="PF00076">
    <property type="entry name" value="RRM_1"/>
    <property type="match status" value="2"/>
</dbReference>
<protein>
    <recommendedName>
        <fullName evidence="4">RRM domain-containing protein</fullName>
    </recommendedName>
</protein>
<feature type="compositionally biased region" description="Low complexity" evidence="3">
    <location>
        <begin position="290"/>
        <end position="309"/>
    </location>
</feature>